<evidence type="ECO:0000256" key="1">
    <source>
        <dbReference type="SAM" id="SignalP"/>
    </source>
</evidence>
<sequence length="188" mass="20334">MRIPIVPKFTKLSLAAVLIALFASLIVGTGTATAAPLDYGGGCTLYPDNRAATVDSLRFRCNWGQQDRIYADAAAGAVPMGPKNGWVVRPPAMPEIASGIWMGKTFQTGPDGGILMNQITGARVEAFRADVYRGPSWIDGKTAWAINYGPSVLPIYDEIREVSPGVWLGFSWWHGMFQSPQLLAFVLS</sequence>
<accession>A0ABX8S5A8</accession>
<dbReference type="Proteomes" id="UP000887023">
    <property type="component" value="Chromosome"/>
</dbReference>
<evidence type="ECO:0000313" key="3">
    <source>
        <dbReference type="Proteomes" id="UP000887023"/>
    </source>
</evidence>
<name>A0ABX8S5A8_9ACTN</name>
<keyword evidence="1" id="KW-0732">Signal</keyword>
<feature type="chain" id="PRO_5045581027" evidence="1">
    <location>
        <begin position="35"/>
        <end position="188"/>
    </location>
</feature>
<gene>
    <name evidence="2" type="ORF">KV203_13945</name>
</gene>
<evidence type="ECO:0000313" key="2">
    <source>
        <dbReference type="EMBL" id="QXQ13004.1"/>
    </source>
</evidence>
<feature type="signal peptide" evidence="1">
    <location>
        <begin position="1"/>
        <end position="34"/>
    </location>
</feature>
<proteinExistence type="predicted"/>
<dbReference type="EMBL" id="CP079105">
    <property type="protein sequence ID" value="QXQ13004.1"/>
    <property type="molecule type" value="Genomic_DNA"/>
</dbReference>
<organism evidence="2 3">
    <name type="scientific">Skermania pinensis</name>
    <dbReference type="NCBI Taxonomy" id="39122"/>
    <lineage>
        <taxon>Bacteria</taxon>
        <taxon>Bacillati</taxon>
        <taxon>Actinomycetota</taxon>
        <taxon>Actinomycetes</taxon>
        <taxon>Mycobacteriales</taxon>
        <taxon>Gordoniaceae</taxon>
        <taxon>Skermania</taxon>
    </lineage>
</organism>
<dbReference type="RefSeq" id="WP_066470561.1">
    <property type="nucleotide sequence ID" value="NZ_CBCRUZ010000002.1"/>
</dbReference>
<keyword evidence="3" id="KW-1185">Reference proteome</keyword>
<reference evidence="2" key="1">
    <citation type="submission" date="2021-07" db="EMBL/GenBank/DDBJ databases">
        <title>Candidatus Kaistella beijingensis sp. nov. isolated from a municipal wastewater treatment plant is involved in sludge foaming.</title>
        <authorList>
            <person name="Song Y."/>
            <person name="Liu S.-J."/>
        </authorList>
    </citation>
    <scope>NUCLEOTIDE SEQUENCE</scope>
    <source>
        <strain evidence="2">DSM 43998</strain>
    </source>
</reference>
<protein>
    <submittedName>
        <fullName evidence="2">Uncharacterized protein</fullName>
    </submittedName>
</protein>